<dbReference type="PANTHER" id="PTHR35527">
    <property type="entry name" value="CHOLOYLGLYCINE HYDROLASE"/>
    <property type="match status" value="1"/>
</dbReference>
<dbReference type="GO" id="GO:0016787">
    <property type="term" value="F:hydrolase activity"/>
    <property type="evidence" value="ECO:0007669"/>
    <property type="project" value="UniProtKB-KW"/>
</dbReference>
<accession>A0A5M6HTW6</accession>
<organism evidence="5 6">
    <name type="scientific">Blastochloris sulfoviridis</name>
    <dbReference type="NCBI Taxonomy" id="50712"/>
    <lineage>
        <taxon>Bacteria</taxon>
        <taxon>Pseudomonadati</taxon>
        <taxon>Pseudomonadota</taxon>
        <taxon>Alphaproteobacteria</taxon>
        <taxon>Hyphomicrobiales</taxon>
        <taxon>Blastochloridaceae</taxon>
        <taxon>Blastochloris</taxon>
    </lineage>
</organism>
<feature type="domain" description="Choloylglycine hydrolase/NAAA C-terminal" evidence="4">
    <location>
        <begin position="33"/>
        <end position="342"/>
    </location>
</feature>
<evidence type="ECO:0000256" key="1">
    <source>
        <dbReference type="ARBA" id="ARBA00006625"/>
    </source>
</evidence>
<evidence type="ECO:0000259" key="4">
    <source>
        <dbReference type="Pfam" id="PF02275"/>
    </source>
</evidence>
<evidence type="ECO:0000313" key="5">
    <source>
        <dbReference type="EMBL" id="KAA5598969.1"/>
    </source>
</evidence>
<name>A0A5M6HTW6_9HYPH</name>
<feature type="chain" id="PRO_5024387243" evidence="3">
    <location>
        <begin position="33"/>
        <end position="372"/>
    </location>
</feature>
<dbReference type="InterPro" id="IPR029055">
    <property type="entry name" value="Ntn_hydrolases_N"/>
</dbReference>
<dbReference type="Gene3D" id="3.60.60.10">
    <property type="entry name" value="Penicillin V Acylase, Chain A"/>
    <property type="match status" value="1"/>
</dbReference>
<gene>
    <name evidence="5" type="ORF">F1193_13120</name>
</gene>
<dbReference type="Pfam" id="PF02275">
    <property type="entry name" value="CBAH"/>
    <property type="match status" value="1"/>
</dbReference>
<dbReference type="PANTHER" id="PTHR35527:SF2">
    <property type="entry name" value="HYDROLASE"/>
    <property type="match status" value="1"/>
</dbReference>
<feature type="signal peptide" evidence="3">
    <location>
        <begin position="1"/>
        <end position="32"/>
    </location>
</feature>
<sequence length="372" mass="39617">MSWLKRIRSKAAVWALAPALAGAVAVSSPVDACTSFVIRTTDGGVIYGRTMEMGFLLKSAAIVVPRNFAFTATGPDGKPGAMTWTSRYAAVGLNAFDMPVLVDGLNEKGLVGGALYFPDYVGYADPAKANPKHSLAQWDFLTWALTSFASVAEVKAALAGISVIGVKDPNMGVAPPLHYTLHDASGAAVVIEPVDGVLKVHDNPFGVMTNSPTFDWHLSNLRNYVKISPTNAPPLRVGGQTVAPLGQGSGLLGIPGDPTPPSRFIRALGYAMSVQPKAGGMESVRLAEHILNNFDIPQGWVRPDQGDASVMEFTQWSTIADLASLRYYVKTYDDQVLRAIDLPSFDPLAKRILSTPLTPAPAAPELVFSKKP</sequence>
<keyword evidence="6" id="KW-1185">Reference proteome</keyword>
<evidence type="ECO:0000256" key="2">
    <source>
        <dbReference type="ARBA" id="ARBA00022801"/>
    </source>
</evidence>
<proteinExistence type="inferred from homology"/>
<evidence type="ECO:0000256" key="3">
    <source>
        <dbReference type="SAM" id="SignalP"/>
    </source>
</evidence>
<comment type="caution">
    <text evidence="5">The sequence shown here is derived from an EMBL/GenBank/DDBJ whole genome shotgun (WGS) entry which is preliminary data.</text>
</comment>
<dbReference type="Proteomes" id="UP000323886">
    <property type="component" value="Unassembled WGS sequence"/>
</dbReference>
<evidence type="ECO:0000313" key="6">
    <source>
        <dbReference type="Proteomes" id="UP000323886"/>
    </source>
</evidence>
<dbReference type="InterPro" id="IPR029132">
    <property type="entry name" value="CBAH/NAAA_C"/>
</dbReference>
<protein>
    <submittedName>
        <fullName evidence="5">Choloylglycine hydrolase family protein</fullName>
    </submittedName>
</protein>
<dbReference type="AlphaFoldDB" id="A0A5M6HTW6"/>
<dbReference type="RefSeq" id="WP_150098264.1">
    <property type="nucleotide sequence ID" value="NZ_VWPL01000026.1"/>
</dbReference>
<comment type="similarity">
    <text evidence="1">Belongs to the peptidase C59 family.</text>
</comment>
<dbReference type="CDD" id="cd00542">
    <property type="entry name" value="Ntn_PVA"/>
    <property type="match status" value="1"/>
</dbReference>
<dbReference type="SUPFAM" id="SSF56235">
    <property type="entry name" value="N-terminal nucleophile aminohydrolases (Ntn hydrolases)"/>
    <property type="match status" value="1"/>
</dbReference>
<keyword evidence="2 5" id="KW-0378">Hydrolase</keyword>
<keyword evidence="3" id="KW-0732">Signal</keyword>
<dbReference type="OrthoDB" id="1265391at2"/>
<dbReference type="InterPro" id="IPR052193">
    <property type="entry name" value="Peptidase_C59"/>
</dbReference>
<reference evidence="5 6" key="1">
    <citation type="submission" date="2019-09" db="EMBL/GenBank/DDBJ databases">
        <title>Draft Whole-Genome sequence of Blastochloris sulfoviridis DSM 729.</title>
        <authorList>
            <person name="Meyer T.E."/>
            <person name="Kyndt J.A."/>
        </authorList>
    </citation>
    <scope>NUCLEOTIDE SEQUENCE [LARGE SCALE GENOMIC DNA]</scope>
    <source>
        <strain evidence="5 6">DSM 729</strain>
    </source>
</reference>
<dbReference type="EMBL" id="VWPL01000026">
    <property type="protein sequence ID" value="KAA5598969.1"/>
    <property type="molecule type" value="Genomic_DNA"/>
</dbReference>